<keyword evidence="7 15" id="KW-0235">DNA replication</keyword>
<comment type="cofactor">
    <cofactor evidence="15">
        <name>Mg(2+)</name>
        <dbReference type="ChEBI" id="CHEBI:18420"/>
    </cofactor>
    <text evidence="15">Binds 2 magnesium ions per subunit.</text>
</comment>
<evidence type="ECO:0000313" key="18">
    <source>
        <dbReference type="Proteomes" id="UP000229434"/>
    </source>
</evidence>
<dbReference type="PANTHER" id="PTHR11076:SF33">
    <property type="entry name" value="DNA POLYMERASE KAPPA"/>
    <property type="match status" value="1"/>
</dbReference>
<dbReference type="Gene3D" id="3.30.1490.100">
    <property type="entry name" value="DNA polymerase, Y-family, little finger domain"/>
    <property type="match status" value="1"/>
</dbReference>
<organism evidence="17 18">
    <name type="scientific">Snodgrassella alvi</name>
    <dbReference type="NCBI Taxonomy" id="1196083"/>
    <lineage>
        <taxon>Bacteria</taxon>
        <taxon>Pseudomonadati</taxon>
        <taxon>Pseudomonadota</taxon>
        <taxon>Betaproteobacteria</taxon>
        <taxon>Neisseriales</taxon>
        <taxon>Neisseriaceae</taxon>
        <taxon>Snodgrassella</taxon>
    </lineage>
</organism>
<evidence type="ECO:0000256" key="8">
    <source>
        <dbReference type="ARBA" id="ARBA00022723"/>
    </source>
</evidence>
<dbReference type="EMBL" id="MEIS01000093">
    <property type="protein sequence ID" value="PIT56123.1"/>
    <property type="molecule type" value="Genomic_DNA"/>
</dbReference>
<keyword evidence="3 15" id="KW-0515">Mutator protein</keyword>
<keyword evidence="10 15" id="KW-0460">Magnesium</keyword>
<feature type="site" description="Substrate discrimination" evidence="15">
    <location>
        <position position="15"/>
    </location>
</feature>
<evidence type="ECO:0000256" key="6">
    <source>
        <dbReference type="ARBA" id="ARBA00022695"/>
    </source>
</evidence>
<proteinExistence type="inferred from homology"/>
<dbReference type="Proteomes" id="UP000229434">
    <property type="component" value="Unassembled WGS sequence"/>
</dbReference>
<dbReference type="GO" id="GO:0000287">
    <property type="term" value="F:magnesium ion binding"/>
    <property type="evidence" value="ECO:0007669"/>
    <property type="project" value="UniProtKB-UniRule"/>
</dbReference>
<dbReference type="NCBIfam" id="NF002677">
    <property type="entry name" value="PRK02406.1"/>
    <property type="match status" value="1"/>
</dbReference>
<dbReference type="InterPro" id="IPR050116">
    <property type="entry name" value="DNA_polymerase-Y"/>
</dbReference>
<evidence type="ECO:0000313" key="17">
    <source>
        <dbReference type="EMBL" id="PIT56123.1"/>
    </source>
</evidence>
<comment type="similarity">
    <text evidence="2 15">Belongs to the DNA polymerase type-Y family.</text>
</comment>
<protein>
    <recommendedName>
        <fullName evidence="15">DNA polymerase IV</fullName>
        <shortName evidence="15">Pol IV</shortName>
        <ecNumber evidence="15">2.7.7.7</ecNumber>
    </recommendedName>
</protein>
<evidence type="ECO:0000256" key="13">
    <source>
        <dbReference type="ARBA" id="ARBA00023204"/>
    </source>
</evidence>
<dbReference type="GO" id="GO:0003684">
    <property type="term" value="F:damaged DNA binding"/>
    <property type="evidence" value="ECO:0007669"/>
    <property type="project" value="InterPro"/>
</dbReference>
<dbReference type="GO" id="GO:0009432">
    <property type="term" value="P:SOS response"/>
    <property type="evidence" value="ECO:0007669"/>
    <property type="project" value="TreeGrafter"/>
</dbReference>
<dbReference type="Gene3D" id="3.40.1170.60">
    <property type="match status" value="1"/>
</dbReference>
<evidence type="ECO:0000256" key="2">
    <source>
        <dbReference type="ARBA" id="ARBA00010945"/>
    </source>
</evidence>
<dbReference type="FunFam" id="1.10.150.20:FF:000019">
    <property type="entry name" value="DNA polymerase IV"/>
    <property type="match status" value="1"/>
</dbReference>
<comment type="catalytic activity">
    <reaction evidence="14 15">
        <text>DNA(n) + a 2'-deoxyribonucleoside 5'-triphosphate = DNA(n+1) + diphosphate</text>
        <dbReference type="Rhea" id="RHEA:22508"/>
        <dbReference type="Rhea" id="RHEA-COMP:17339"/>
        <dbReference type="Rhea" id="RHEA-COMP:17340"/>
        <dbReference type="ChEBI" id="CHEBI:33019"/>
        <dbReference type="ChEBI" id="CHEBI:61560"/>
        <dbReference type="ChEBI" id="CHEBI:173112"/>
        <dbReference type="EC" id="2.7.7.7"/>
    </reaction>
</comment>
<feature type="domain" description="UmuC" evidence="16">
    <location>
        <begin position="6"/>
        <end position="186"/>
    </location>
</feature>
<name>A0A2N9XYX4_9NEIS</name>
<evidence type="ECO:0000256" key="14">
    <source>
        <dbReference type="ARBA" id="ARBA00049244"/>
    </source>
</evidence>
<evidence type="ECO:0000256" key="9">
    <source>
        <dbReference type="ARBA" id="ARBA00022763"/>
    </source>
</evidence>
<dbReference type="InterPro" id="IPR043128">
    <property type="entry name" value="Rev_trsase/Diguanyl_cyclase"/>
</dbReference>
<dbReference type="InterPro" id="IPR053848">
    <property type="entry name" value="IMS_HHH_1"/>
</dbReference>
<dbReference type="Pfam" id="PF11799">
    <property type="entry name" value="IMS_C"/>
    <property type="match status" value="1"/>
</dbReference>
<comment type="subcellular location">
    <subcellularLocation>
        <location evidence="1 15">Cytoplasm</location>
    </subcellularLocation>
</comment>
<feature type="active site" evidence="15">
    <location>
        <position position="105"/>
    </location>
</feature>
<dbReference type="GO" id="GO:0005829">
    <property type="term" value="C:cytosol"/>
    <property type="evidence" value="ECO:0007669"/>
    <property type="project" value="TreeGrafter"/>
</dbReference>
<dbReference type="InterPro" id="IPR036775">
    <property type="entry name" value="DNA_pol_Y-fam_lit_finger_sf"/>
</dbReference>
<comment type="subunit">
    <text evidence="15">Monomer.</text>
</comment>
<dbReference type="CDD" id="cd03586">
    <property type="entry name" value="PolY_Pol_IV_kappa"/>
    <property type="match status" value="1"/>
</dbReference>
<dbReference type="RefSeq" id="WP_100137207.1">
    <property type="nucleotide sequence ID" value="NZ_MEIS01000093.1"/>
</dbReference>
<evidence type="ECO:0000256" key="7">
    <source>
        <dbReference type="ARBA" id="ARBA00022705"/>
    </source>
</evidence>
<dbReference type="GO" id="GO:0006281">
    <property type="term" value="P:DNA repair"/>
    <property type="evidence" value="ECO:0007669"/>
    <property type="project" value="UniProtKB-UniRule"/>
</dbReference>
<dbReference type="PROSITE" id="PS50173">
    <property type="entry name" value="UMUC"/>
    <property type="match status" value="1"/>
</dbReference>
<evidence type="ECO:0000256" key="10">
    <source>
        <dbReference type="ARBA" id="ARBA00022842"/>
    </source>
</evidence>
<feature type="binding site" evidence="15">
    <location>
        <position position="104"/>
    </location>
    <ligand>
        <name>Mg(2+)</name>
        <dbReference type="ChEBI" id="CHEBI:18420"/>
    </ligand>
</feature>
<dbReference type="SUPFAM" id="SSF100879">
    <property type="entry name" value="Lesion bypass DNA polymerase (Y-family), little finger domain"/>
    <property type="match status" value="1"/>
</dbReference>
<dbReference type="FunFam" id="3.30.1490.100:FF:000004">
    <property type="entry name" value="DNA polymerase IV"/>
    <property type="match status" value="1"/>
</dbReference>
<dbReference type="InterPro" id="IPR043502">
    <property type="entry name" value="DNA/RNA_pol_sf"/>
</dbReference>
<evidence type="ECO:0000259" key="16">
    <source>
        <dbReference type="PROSITE" id="PS50173"/>
    </source>
</evidence>
<dbReference type="Pfam" id="PF00817">
    <property type="entry name" value="IMS"/>
    <property type="match status" value="1"/>
</dbReference>
<dbReference type="InterPro" id="IPR017961">
    <property type="entry name" value="DNA_pol_Y-fam_little_finger"/>
</dbReference>
<keyword evidence="4 15" id="KW-0963">Cytoplasm</keyword>
<evidence type="ECO:0000256" key="5">
    <source>
        <dbReference type="ARBA" id="ARBA00022679"/>
    </source>
</evidence>
<evidence type="ECO:0000256" key="12">
    <source>
        <dbReference type="ARBA" id="ARBA00023125"/>
    </source>
</evidence>
<dbReference type="Gene3D" id="1.10.150.20">
    <property type="entry name" value="5' to 3' exonuclease, C-terminal subdomain"/>
    <property type="match status" value="1"/>
</dbReference>
<dbReference type="GO" id="GO:0042276">
    <property type="term" value="P:error-prone translesion synthesis"/>
    <property type="evidence" value="ECO:0007669"/>
    <property type="project" value="TreeGrafter"/>
</dbReference>
<dbReference type="EC" id="2.7.7.7" evidence="15"/>
<dbReference type="InterPro" id="IPR001126">
    <property type="entry name" value="UmuC"/>
</dbReference>
<evidence type="ECO:0000256" key="15">
    <source>
        <dbReference type="HAMAP-Rule" id="MF_01113"/>
    </source>
</evidence>
<evidence type="ECO:0000256" key="1">
    <source>
        <dbReference type="ARBA" id="ARBA00004496"/>
    </source>
</evidence>
<comment type="function">
    <text evidence="15">Poorly processive, error-prone DNA polymerase involved in untargeted mutagenesis. Copies undamaged DNA at stalled replication forks, which arise in vivo from mismatched or misaligned primer ends. These misaligned primers can be extended by PolIV. Exhibits no 3'-5' exonuclease (proofreading) activity. May be involved in translesional synthesis, in conjunction with the beta clamp from PolIII.</text>
</comment>
<keyword evidence="13 15" id="KW-0234">DNA repair</keyword>
<keyword evidence="12 15" id="KW-0238">DNA-binding</keyword>
<dbReference type="HAMAP" id="MF_01113">
    <property type="entry name" value="DNApol_IV"/>
    <property type="match status" value="1"/>
</dbReference>
<keyword evidence="11 15" id="KW-0239">DNA-directed DNA polymerase</keyword>
<gene>
    <name evidence="15" type="primary">dinB</name>
    <name evidence="17" type="ORF">BHC49_05170</name>
</gene>
<dbReference type="PANTHER" id="PTHR11076">
    <property type="entry name" value="DNA REPAIR POLYMERASE UMUC / TRANSFERASE FAMILY MEMBER"/>
    <property type="match status" value="1"/>
</dbReference>
<dbReference type="Gene3D" id="3.30.70.270">
    <property type="match status" value="1"/>
</dbReference>
<evidence type="ECO:0000256" key="11">
    <source>
        <dbReference type="ARBA" id="ARBA00022932"/>
    </source>
</evidence>
<keyword evidence="5 15" id="KW-0808">Transferase</keyword>
<keyword evidence="9 15" id="KW-0227">DNA damage</keyword>
<comment type="caution">
    <text evidence="17">The sequence shown here is derived from an EMBL/GenBank/DDBJ whole genome shotgun (WGS) entry which is preliminary data.</text>
</comment>
<dbReference type="GO" id="GO:0006261">
    <property type="term" value="P:DNA-templated DNA replication"/>
    <property type="evidence" value="ECO:0007669"/>
    <property type="project" value="UniProtKB-UniRule"/>
</dbReference>
<dbReference type="GO" id="GO:0003887">
    <property type="term" value="F:DNA-directed DNA polymerase activity"/>
    <property type="evidence" value="ECO:0007669"/>
    <property type="project" value="UniProtKB-UniRule"/>
</dbReference>
<evidence type="ECO:0000256" key="4">
    <source>
        <dbReference type="ARBA" id="ARBA00022490"/>
    </source>
</evidence>
<dbReference type="SUPFAM" id="SSF56672">
    <property type="entry name" value="DNA/RNA polymerases"/>
    <property type="match status" value="1"/>
</dbReference>
<keyword evidence="8 15" id="KW-0479">Metal-binding</keyword>
<dbReference type="Pfam" id="PF21999">
    <property type="entry name" value="IMS_HHH_1"/>
    <property type="match status" value="1"/>
</dbReference>
<dbReference type="InterPro" id="IPR022880">
    <property type="entry name" value="DNApol_IV"/>
</dbReference>
<reference evidence="17 18" key="1">
    <citation type="journal article" date="2017" name="MBio">
        <title>Type VI secretion-mediated competition in the bee gut microbiome.</title>
        <authorList>
            <person name="Steele M.I."/>
            <person name="Kwong W.K."/>
            <person name="Powell J.E."/>
            <person name="Whiteley M."/>
            <person name="Moran N.A."/>
        </authorList>
    </citation>
    <scope>NUCLEOTIDE SEQUENCE [LARGE SCALE GENOMIC DNA]</scope>
    <source>
        <strain evidence="17 18">Nev3CBA3</strain>
    </source>
</reference>
<keyword evidence="6 15" id="KW-0548">Nucleotidyltransferase</keyword>
<evidence type="ECO:0000256" key="3">
    <source>
        <dbReference type="ARBA" id="ARBA00022457"/>
    </source>
</evidence>
<sequence length="356" mass="39945">MSERKIIHIDMDAFYASVELRDRPELKNKPVVVAWDGPRSVICAASYAARKYGLHSAMAVTTAKRLCPQAIYISPDFGKYRAVSQQIHSIFSRYTHQIEPVSLDEAYLDVTNYRGILPYARDIAREIRAAILAETGLTASAGVAPNKFLAKIASDWRKPNGQFVIAPTQIMAFLHNLPLGKIPGVGKVTEQKMHALGWATVGDLRQVSLSVLVHHFGRWGYRLFDLAQGRDDREVTTERDRQQISTEITLNDNKNLVEIAHHLPELAQTLVKNMQCKQLQGSCVTLKLKNTHFQIYTRSQTYSSPLPDAPALIAAGQDLLKRMPNDSALFRLIGLGISHFHQHEYQSDLWAPGSTY</sequence>
<accession>A0A2N9XYX4</accession>
<dbReference type="AlphaFoldDB" id="A0A2N9XYX4"/>
<feature type="binding site" evidence="15">
    <location>
        <position position="10"/>
    </location>
    <ligand>
        <name>Mg(2+)</name>
        <dbReference type="ChEBI" id="CHEBI:18420"/>
    </ligand>
</feature>